<evidence type="ECO:0000256" key="1">
    <source>
        <dbReference type="ARBA" id="ARBA00008653"/>
    </source>
</evidence>
<protein>
    <recommendedName>
        <fullName evidence="11">Phenylalanine--tRNA ligase beta subunit</fullName>
        <ecNumber evidence="11">6.1.1.20</ecNumber>
    </recommendedName>
    <alternativeName>
        <fullName evidence="11">Phenylalanyl-tRNA synthetase beta subunit</fullName>
        <shortName evidence="11">PheRS</shortName>
    </alternativeName>
</protein>
<dbReference type="SUPFAM" id="SSF54991">
    <property type="entry name" value="Anticodon-binding domain of PheRS"/>
    <property type="match status" value="1"/>
</dbReference>
<dbReference type="GO" id="GO:0003723">
    <property type="term" value="F:RNA binding"/>
    <property type="evidence" value="ECO:0007669"/>
    <property type="project" value="InterPro"/>
</dbReference>
<feature type="domain" description="FDX-ACB" evidence="12">
    <location>
        <begin position="543"/>
        <end position="636"/>
    </location>
</feature>
<evidence type="ECO:0000313" key="15">
    <source>
        <dbReference type="Proteomes" id="UP000178651"/>
    </source>
</evidence>
<dbReference type="GO" id="GO:0005524">
    <property type="term" value="F:ATP binding"/>
    <property type="evidence" value="ECO:0007669"/>
    <property type="project" value="UniProtKB-UniRule"/>
</dbReference>
<keyword evidence="7 11" id="KW-0460">Magnesium</keyword>
<dbReference type="Pfam" id="PF03147">
    <property type="entry name" value="FDX-ACB"/>
    <property type="match status" value="1"/>
</dbReference>
<organism evidence="14 15">
    <name type="scientific">Candidatus Colwellbacteria bacterium RIFCSPHIGHO2_02_FULL_43_15</name>
    <dbReference type="NCBI Taxonomy" id="1797686"/>
    <lineage>
        <taxon>Bacteria</taxon>
        <taxon>Candidatus Colwelliibacteriota</taxon>
    </lineage>
</organism>
<dbReference type="SUPFAM" id="SSF55681">
    <property type="entry name" value="Class II aaRS and biotin synthetases"/>
    <property type="match status" value="1"/>
</dbReference>
<dbReference type="InterPro" id="IPR004532">
    <property type="entry name" value="Phe-tRNA-ligase_IIc_bsu_bact"/>
</dbReference>
<name>A0A1G1YY15_9BACT</name>
<evidence type="ECO:0000256" key="4">
    <source>
        <dbReference type="ARBA" id="ARBA00022723"/>
    </source>
</evidence>
<dbReference type="Gene3D" id="3.50.40.10">
    <property type="entry name" value="Phenylalanyl-trna Synthetase, Chain B, domain 3"/>
    <property type="match status" value="1"/>
</dbReference>
<dbReference type="InterPro" id="IPR005147">
    <property type="entry name" value="tRNA_synthase_B5-dom"/>
</dbReference>
<dbReference type="AlphaFoldDB" id="A0A1G1YY15"/>
<dbReference type="SMART" id="SM00896">
    <property type="entry name" value="FDX-ACB"/>
    <property type="match status" value="1"/>
</dbReference>
<evidence type="ECO:0000256" key="3">
    <source>
        <dbReference type="ARBA" id="ARBA00022598"/>
    </source>
</evidence>
<comment type="subunit">
    <text evidence="2 11">Tetramer of two alpha and two beta subunits.</text>
</comment>
<dbReference type="Pfam" id="PF17759">
    <property type="entry name" value="tRNA_synthFbeta"/>
    <property type="match status" value="1"/>
</dbReference>
<dbReference type="SUPFAM" id="SSF56037">
    <property type="entry name" value="PheT/TilS domain"/>
    <property type="match status" value="1"/>
</dbReference>
<keyword evidence="11" id="KW-0963">Cytoplasm</keyword>
<dbReference type="PROSITE" id="PS51483">
    <property type="entry name" value="B5"/>
    <property type="match status" value="1"/>
</dbReference>
<dbReference type="GO" id="GO:0009328">
    <property type="term" value="C:phenylalanine-tRNA ligase complex"/>
    <property type="evidence" value="ECO:0007669"/>
    <property type="project" value="TreeGrafter"/>
</dbReference>
<feature type="binding site" evidence="11">
    <location>
        <position position="347"/>
    </location>
    <ligand>
        <name>Mg(2+)</name>
        <dbReference type="ChEBI" id="CHEBI:18420"/>
        <note>shared with alpha subunit</note>
    </ligand>
</feature>
<comment type="cofactor">
    <cofactor evidence="11">
        <name>Mg(2+)</name>
        <dbReference type="ChEBI" id="CHEBI:18420"/>
    </cofactor>
    <text evidence="11">Binds 2 magnesium ions per tetramer.</text>
</comment>
<dbReference type="SUPFAM" id="SSF46955">
    <property type="entry name" value="Putative DNA-binding domain"/>
    <property type="match status" value="2"/>
</dbReference>
<feature type="domain" description="B5" evidence="13">
    <location>
        <begin position="281"/>
        <end position="360"/>
    </location>
</feature>
<dbReference type="InterPro" id="IPR045864">
    <property type="entry name" value="aa-tRNA-synth_II/BPL/LPL"/>
</dbReference>
<feature type="binding site" evidence="11">
    <location>
        <position position="348"/>
    </location>
    <ligand>
        <name>Mg(2+)</name>
        <dbReference type="ChEBI" id="CHEBI:18420"/>
        <note>shared with alpha subunit</note>
    </ligand>
</feature>
<dbReference type="PROSITE" id="PS51447">
    <property type="entry name" value="FDX_ACB"/>
    <property type="match status" value="1"/>
</dbReference>
<keyword evidence="9 11" id="KW-0030">Aminoacyl-tRNA synthetase</keyword>
<evidence type="ECO:0000256" key="8">
    <source>
        <dbReference type="ARBA" id="ARBA00022917"/>
    </source>
</evidence>
<comment type="caution">
    <text evidence="14">The sequence shown here is derived from an EMBL/GenBank/DDBJ whole genome shotgun (WGS) entry which is preliminary data.</text>
</comment>
<gene>
    <name evidence="11" type="primary">pheT</name>
    <name evidence="14" type="ORF">A3D47_00525</name>
</gene>
<evidence type="ECO:0000313" key="14">
    <source>
        <dbReference type="EMBL" id="OGY57281.1"/>
    </source>
</evidence>
<evidence type="ECO:0000256" key="6">
    <source>
        <dbReference type="ARBA" id="ARBA00022840"/>
    </source>
</evidence>
<dbReference type="InterPro" id="IPR009061">
    <property type="entry name" value="DNA-bd_dom_put_sf"/>
</dbReference>
<evidence type="ECO:0000256" key="7">
    <source>
        <dbReference type="ARBA" id="ARBA00022842"/>
    </source>
</evidence>
<evidence type="ECO:0000256" key="9">
    <source>
        <dbReference type="ARBA" id="ARBA00023146"/>
    </source>
</evidence>
<keyword evidence="8 11" id="KW-0648">Protein biosynthesis</keyword>
<dbReference type="GO" id="GO:0004826">
    <property type="term" value="F:phenylalanine-tRNA ligase activity"/>
    <property type="evidence" value="ECO:0007669"/>
    <property type="project" value="UniProtKB-UniRule"/>
</dbReference>
<dbReference type="EMBL" id="MHIU01000039">
    <property type="protein sequence ID" value="OGY57281.1"/>
    <property type="molecule type" value="Genomic_DNA"/>
</dbReference>
<comment type="catalytic activity">
    <reaction evidence="10 11">
        <text>tRNA(Phe) + L-phenylalanine + ATP = L-phenylalanyl-tRNA(Phe) + AMP + diphosphate + H(+)</text>
        <dbReference type="Rhea" id="RHEA:19413"/>
        <dbReference type="Rhea" id="RHEA-COMP:9668"/>
        <dbReference type="Rhea" id="RHEA-COMP:9699"/>
        <dbReference type="ChEBI" id="CHEBI:15378"/>
        <dbReference type="ChEBI" id="CHEBI:30616"/>
        <dbReference type="ChEBI" id="CHEBI:33019"/>
        <dbReference type="ChEBI" id="CHEBI:58095"/>
        <dbReference type="ChEBI" id="CHEBI:78442"/>
        <dbReference type="ChEBI" id="CHEBI:78531"/>
        <dbReference type="ChEBI" id="CHEBI:456215"/>
        <dbReference type="EC" id="6.1.1.20"/>
    </reaction>
</comment>
<dbReference type="GO" id="GO:0006432">
    <property type="term" value="P:phenylalanyl-tRNA aminoacylation"/>
    <property type="evidence" value="ECO:0007669"/>
    <property type="project" value="UniProtKB-UniRule"/>
</dbReference>
<dbReference type="NCBIfam" id="TIGR00472">
    <property type="entry name" value="pheT_bact"/>
    <property type="match status" value="1"/>
</dbReference>
<keyword evidence="4 11" id="KW-0479">Metal-binding</keyword>
<dbReference type="Gene3D" id="3.30.70.380">
    <property type="entry name" value="Ferrodoxin-fold anticodon-binding domain"/>
    <property type="match status" value="1"/>
</dbReference>
<keyword evidence="3 11" id="KW-0436">Ligase</keyword>
<dbReference type="GO" id="GO:0000287">
    <property type="term" value="F:magnesium ion binding"/>
    <property type="evidence" value="ECO:0007669"/>
    <property type="project" value="UniProtKB-UniRule"/>
</dbReference>
<dbReference type="Pfam" id="PF03483">
    <property type="entry name" value="B3_4"/>
    <property type="match status" value="1"/>
</dbReference>
<reference evidence="14 15" key="1">
    <citation type="journal article" date="2016" name="Nat. Commun.">
        <title>Thousands of microbial genomes shed light on interconnected biogeochemical processes in an aquifer system.</title>
        <authorList>
            <person name="Anantharaman K."/>
            <person name="Brown C.T."/>
            <person name="Hug L.A."/>
            <person name="Sharon I."/>
            <person name="Castelle C.J."/>
            <person name="Probst A.J."/>
            <person name="Thomas B.C."/>
            <person name="Singh A."/>
            <person name="Wilkins M.J."/>
            <person name="Karaoz U."/>
            <person name="Brodie E.L."/>
            <person name="Williams K.H."/>
            <person name="Hubbard S.S."/>
            <person name="Banfield J.F."/>
        </authorList>
    </citation>
    <scope>NUCLEOTIDE SEQUENCE [LARGE SCALE GENOMIC DNA]</scope>
</reference>
<dbReference type="Pfam" id="PF03484">
    <property type="entry name" value="B5"/>
    <property type="match status" value="1"/>
</dbReference>
<feature type="binding site" evidence="11">
    <location>
        <position position="338"/>
    </location>
    <ligand>
        <name>Mg(2+)</name>
        <dbReference type="ChEBI" id="CHEBI:18420"/>
        <note>shared with alpha subunit</note>
    </ligand>
</feature>
<feature type="binding site" evidence="11">
    <location>
        <position position="344"/>
    </location>
    <ligand>
        <name>Mg(2+)</name>
        <dbReference type="ChEBI" id="CHEBI:18420"/>
        <note>shared with alpha subunit</note>
    </ligand>
</feature>
<dbReference type="InterPro" id="IPR045060">
    <property type="entry name" value="Phe-tRNA-ligase_IIc_bsu"/>
</dbReference>
<evidence type="ECO:0000259" key="12">
    <source>
        <dbReference type="PROSITE" id="PS51447"/>
    </source>
</evidence>
<dbReference type="Proteomes" id="UP000178651">
    <property type="component" value="Unassembled WGS sequence"/>
</dbReference>
<evidence type="ECO:0000256" key="2">
    <source>
        <dbReference type="ARBA" id="ARBA00011209"/>
    </source>
</evidence>
<dbReference type="InterPro" id="IPR020825">
    <property type="entry name" value="Phe-tRNA_synthase-like_B3/B4"/>
</dbReference>
<dbReference type="SMART" id="SM00874">
    <property type="entry name" value="B5"/>
    <property type="match status" value="1"/>
</dbReference>
<proteinExistence type="inferred from homology"/>
<dbReference type="InterPro" id="IPR005121">
    <property type="entry name" value="Fdx_antiC-bd"/>
</dbReference>
<sequence>MKFSYSLLKKLVPGIPSKEKFADVINLKAFEVEEATGNSMEIKITPNRFADAASHWGMALEAAAIFNLKTKLDDKPLNIPKGKGKVRVVVENKHACPVYVAHYLEVVKIGETPAWIKSVLEDCGLRPINPVVDIMNYVMLETGQPLHAFDADKLDGSIVVRFAKQGEKIVSLDNHSYTLTKEDLVIADKSGALAIAGIKGGKRAEVDKNTKRIIVEAANFNQANIYKTMKRIALQTDASMRFSRGLSPYSASIGANRASGLLKEVIKAKVVDSLVVAGKLPGKEIIEFNTDKFNSLIGLSLGKKQAADYLKSLGFKIITKALKNKNSFLVEVPPLRQDVTIFEDLAEEVVRLYGVNDLKPTPPLVGLVPVESDDIVNLKKELRTILVGFGFSEVYNYSFVDKKEADSLELMNPIAEDKKYLRVSLSHGLKSNITLNAREFATLRIFEIGKVFSTKNEEARFALGVKEPEAMLHLKGIISQLLKRLGLTDILMKDESNNSLTIKSDGVVLGVAHSLNSNSAIAELNLDALLKIVIAENEYRPLSKYPSISRDISLVVPRDIKVGQVLEVIDDVNLNHIQNVDLIDYFDNFEDDKSRLSLTFRLVFRSEEKTLTDEEVDKEFKKVEAALVSKIRAVIR</sequence>
<dbReference type="PANTHER" id="PTHR10947">
    <property type="entry name" value="PHENYLALANYL-TRNA SYNTHETASE BETA CHAIN AND LEUCINE-RICH REPEAT-CONTAINING PROTEIN 47"/>
    <property type="match status" value="1"/>
</dbReference>
<dbReference type="PANTHER" id="PTHR10947:SF0">
    <property type="entry name" value="PHENYLALANINE--TRNA LIGASE BETA SUBUNIT"/>
    <property type="match status" value="1"/>
</dbReference>
<dbReference type="EC" id="6.1.1.20" evidence="11"/>
<evidence type="ECO:0000256" key="5">
    <source>
        <dbReference type="ARBA" id="ARBA00022741"/>
    </source>
</evidence>
<dbReference type="Gene3D" id="3.30.930.10">
    <property type="entry name" value="Bira Bifunctional Protein, Domain 2"/>
    <property type="match status" value="1"/>
</dbReference>
<dbReference type="InterPro" id="IPR036690">
    <property type="entry name" value="Fdx_antiC-bd_sf"/>
</dbReference>
<evidence type="ECO:0000256" key="11">
    <source>
        <dbReference type="HAMAP-Rule" id="MF_00283"/>
    </source>
</evidence>
<evidence type="ECO:0000259" key="13">
    <source>
        <dbReference type="PROSITE" id="PS51483"/>
    </source>
</evidence>
<evidence type="ECO:0000256" key="10">
    <source>
        <dbReference type="ARBA" id="ARBA00049255"/>
    </source>
</evidence>
<dbReference type="HAMAP" id="MF_00283">
    <property type="entry name" value="Phe_tRNA_synth_beta1"/>
    <property type="match status" value="1"/>
</dbReference>
<comment type="subcellular location">
    <subcellularLocation>
        <location evidence="11">Cytoplasm</location>
    </subcellularLocation>
</comment>
<comment type="similarity">
    <text evidence="1 11">Belongs to the phenylalanyl-tRNA synthetase beta subunit family. Type 1 subfamily.</text>
</comment>
<keyword evidence="6 11" id="KW-0067">ATP-binding</keyword>
<dbReference type="InterPro" id="IPR005146">
    <property type="entry name" value="B3/B4_tRNA-bd"/>
</dbReference>
<dbReference type="SMART" id="SM00873">
    <property type="entry name" value="B3_4"/>
    <property type="match status" value="1"/>
</dbReference>
<accession>A0A1G1YY15</accession>
<dbReference type="InterPro" id="IPR041616">
    <property type="entry name" value="PheRS_beta_core"/>
</dbReference>
<dbReference type="Gene3D" id="3.30.56.10">
    <property type="match status" value="2"/>
</dbReference>
<keyword evidence="5 11" id="KW-0547">Nucleotide-binding</keyword>